<gene>
    <name evidence="1" type="ORF">TNIN_215651</name>
</gene>
<evidence type="ECO:0000313" key="1">
    <source>
        <dbReference type="EMBL" id="GFY45271.1"/>
    </source>
</evidence>
<name>A0A8X7BUD9_9ARAC</name>
<reference evidence="1" key="1">
    <citation type="submission" date="2020-08" db="EMBL/GenBank/DDBJ databases">
        <title>Multicomponent nature underlies the extraordinary mechanical properties of spider dragline silk.</title>
        <authorList>
            <person name="Kono N."/>
            <person name="Nakamura H."/>
            <person name="Mori M."/>
            <person name="Yoshida Y."/>
            <person name="Ohtoshi R."/>
            <person name="Malay A.D."/>
            <person name="Moran D.A.P."/>
            <person name="Tomita M."/>
            <person name="Numata K."/>
            <person name="Arakawa K."/>
        </authorList>
    </citation>
    <scope>NUCLEOTIDE SEQUENCE</scope>
</reference>
<accession>A0A8X7BUD9</accession>
<dbReference type="AlphaFoldDB" id="A0A8X7BUD9"/>
<sequence>MCSQLLPLPVYVQICLSHTKFFGQIVPSRDRRTYHLPCDDHRPEWSAIKQIICLNLLVIPHCFLHRGTSFTLYLHCVMDLYRDVWATNWQGSYCSRMGKYYGTFQLNVQLLEYGRDSKFKLLMKGKVVLCWFEGLLRF</sequence>
<evidence type="ECO:0000313" key="2">
    <source>
        <dbReference type="Proteomes" id="UP000886998"/>
    </source>
</evidence>
<protein>
    <submittedName>
        <fullName evidence="1">Uncharacterized protein</fullName>
    </submittedName>
</protein>
<proteinExistence type="predicted"/>
<keyword evidence="2" id="KW-1185">Reference proteome</keyword>
<comment type="caution">
    <text evidence="1">The sequence shown here is derived from an EMBL/GenBank/DDBJ whole genome shotgun (WGS) entry which is preliminary data.</text>
</comment>
<dbReference type="Proteomes" id="UP000886998">
    <property type="component" value="Unassembled WGS sequence"/>
</dbReference>
<organism evidence="1 2">
    <name type="scientific">Trichonephila inaurata madagascariensis</name>
    <dbReference type="NCBI Taxonomy" id="2747483"/>
    <lineage>
        <taxon>Eukaryota</taxon>
        <taxon>Metazoa</taxon>
        <taxon>Ecdysozoa</taxon>
        <taxon>Arthropoda</taxon>
        <taxon>Chelicerata</taxon>
        <taxon>Arachnida</taxon>
        <taxon>Araneae</taxon>
        <taxon>Araneomorphae</taxon>
        <taxon>Entelegynae</taxon>
        <taxon>Araneoidea</taxon>
        <taxon>Nephilidae</taxon>
        <taxon>Trichonephila</taxon>
        <taxon>Trichonephila inaurata</taxon>
    </lineage>
</organism>
<dbReference type="EMBL" id="BMAV01004734">
    <property type="protein sequence ID" value="GFY45271.1"/>
    <property type="molecule type" value="Genomic_DNA"/>
</dbReference>